<dbReference type="InterPro" id="IPR025207">
    <property type="entry name" value="Sim4_Fta4"/>
</dbReference>
<evidence type="ECO:0008006" key="3">
    <source>
        <dbReference type="Google" id="ProtNLM"/>
    </source>
</evidence>
<dbReference type="PANTHER" id="PTHR42040:SF1">
    <property type="entry name" value="INNER KINETOCHORE SUBUNIT FTA4"/>
    <property type="match status" value="1"/>
</dbReference>
<accession>A0A6A6RC64</accession>
<evidence type="ECO:0000313" key="1">
    <source>
        <dbReference type="EMBL" id="KAF2502279.1"/>
    </source>
</evidence>
<name>A0A6A6RC64_9PEZI</name>
<gene>
    <name evidence="1" type="ORF">BU16DRAFT_554348</name>
</gene>
<reference evidence="1" key="1">
    <citation type="journal article" date="2020" name="Stud. Mycol.">
        <title>101 Dothideomycetes genomes: a test case for predicting lifestyles and emergence of pathogens.</title>
        <authorList>
            <person name="Haridas S."/>
            <person name="Albert R."/>
            <person name="Binder M."/>
            <person name="Bloem J."/>
            <person name="Labutti K."/>
            <person name="Salamov A."/>
            <person name="Andreopoulos B."/>
            <person name="Baker S."/>
            <person name="Barry K."/>
            <person name="Bills G."/>
            <person name="Bluhm B."/>
            <person name="Cannon C."/>
            <person name="Castanera R."/>
            <person name="Culley D."/>
            <person name="Daum C."/>
            <person name="Ezra D."/>
            <person name="Gonzalez J."/>
            <person name="Henrissat B."/>
            <person name="Kuo A."/>
            <person name="Liang C."/>
            <person name="Lipzen A."/>
            <person name="Lutzoni F."/>
            <person name="Magnuson J."/>
            <person name="Mondo S."/>
            <person name="Nolan M."/>
            <person name="Ohm R."/>
            <person name="Pangilinan J."/>
            <person name="Park H.-J."/>
            <person name="Ramirez L."/>
            <person name="Alfaro M."/>
            <person name="Sun H."/>
            <person name="Tritt A."/>
            <person name="Yoshinaga Y."/>
            <person name="Zwiers L.-H."/>
            <person name="Turgeon B."/>
            <person name="Goodwin S."/>
            <person name="Spatafora J."/>
            <person name="Crous P."/>
            <person name="Grigoriev I."/>
        </authorList>
    </citation>
    <scope>NUCLEOTIDE SEQUENCE</scope>
    <source>
        <strain evidence="1">CBS 269.34</strain>
    </source>
</reference>
<dbReference type="GO" id="GO:0031511">
    <property type="term" value="C:Mis6-Sim4 complex"/>
    <property type="evidence" value="ECO:0007669"/>
    <property type="project" value="InterPro"/>
</dbReference>
<dbReference type="PANTHER" id="PTHR42040">
    <property type="entry name" value="INNER KINETOCHORE SUBUNIT FTA4"/>
    <property type="match status" value="1"/>
</dbReference>
<evidence type="ECO:0000313" key="2">
    <source>
        <dbReference type="Proteomes" id="UP000799750"/>
    </source>
</evidence>
<keyword evidence="2" id="KW-1185">Reference proteome</keyword>
<sequence>MSNNQHTVVALKSAFLRAQTRILSQELRPSERWRDGAGSIPERIIRDVTLETNRLMRRHTKTAYGALSIRYVAEQIDQLYWNLAAPDIEVRDAIDADDSESNGVLRVGDDLTLDENIAKLPPTWEDASSDQESSTGDVATNQEGYLAAVTQLQSLSAQRQALSQKLSNYHTLLALLEPYRKPQESIQPNLVTRDAPLGTELAKTRTLAIRVAGRVQEKFGESREVDETETHEDEIVEDVLDDSEKLKDIMAGW</sequence>
<dbReference type="EMBL" id="MU004181">
    <property type="protein sequence ID" value="KAF2502279.1"/>
    <property type="molecule type" value="Genomic_DNA"/>
</dbReference>
<dbReference type="OrthoDB" id="21214at2759"/>
<dbReference type="Proteomes" id="UP000799750">
    <property type="component" value="Unassembled WGS sequence"/>
</dbReference>
<dbReference type="Pfam" id="PF13093">
    <property type="entry name" value="FTA4"/>
    <property type="match status" value="1"/>
</dbReference>
<organism evidence="1 2">
    <name type="scientific">Lophium mytilinum</name>
    <dbReference type="NCBI Taxonomy" id="390894"/>
    <lineage>
        <taxon>Eukaryota</taxon>
        <taxon>Fungi</taxon>
        <taxon>Dikarya</taxon>
        <taxon>Ascomycota</taxon>
        <taxon>Pezizomycotina</taxon>
        <taxon>Dothideomycetes</taxon>
        <taxon>Pleosporomycetidae</taxon>
        <taxon>Mytilinidiales</taxon>
        <taxon>Mytilinidiaceae</taxon>
        <taxon>Lophium</taxon>
    </lineage>
</organism>
<proteinExistence type="predicted"/>
<protein>
    <recommendedName>
        <fullName evidence="3">Kinetochore protein fta4</fullName>
    </recommendedName>
</protein>
<dbReference type="AlphaFoldDB" id="A0A6A6RC64"/>